<keyword evidence="5" id="KW-1185">Reference proteome</keyword>
<gene>
    <name evidence="4" type="ORF">BINDI_1130</name>
</gene>
<organism evidence="4 5">
    <name type="scientific">Bifidobacterium [indicum] DSM 20214 = LMG 11587</name>
    <dbReference type="NCBI Taxonomy" id="1341694"/>
    <lineage>
        <taxon>Bacteria</taxon>
        <taxon>Bacillati</taxon>
        <taxon>Actinomycetota</taxon>
        <taxon>Actinomycetes</taxon>
        <taxon>Bifidobacteriales</taxon>
        <taxon>Bifidobacteriaceae</taxon>
        <taxon>Bifidobacterium</taxon>
    </lineage>
</organism>
<dbReference type="HOGENOM" id="CLU_992742_0_0_11"/>
<dbReference type="Proteomes" id="UP000028569">
    <property type="component" value="Chromosome"/>
</dbReference>
<dbReference type="Gene3D" id="3.90.1210.10">
    <property type="entry name" value="Antifreeze-like/N-acetylneuraminic acid synthase C-terminal domain"/>
    <property type="match status" value="1"/>
</dbReference>
<accession>A0A087VVJ2</accession>
<dbReference type="RefSeq" id="WP_041031344.1">
    <property type="nucleotide sequence ID" value="NZ_CP006018.1"/>
</dbReference>
<keyword evidence="2" id="KW-0472">Membrane</keyword>
<evidence type="ECO:0000259" key="3">
    <source>
        <dbReference type="SMART" id="SM00858"/>
    </source>
</evidence>
<dbReference type="AlphaFoldDB" id="A0A087VVJ2"/>
<protein>
    <submittedName>
        <fullName evidence="4">SAF domain-containing protein</fullName>
    </submittedName>
</protein>
<keyword evidence="2" id="KW-0812">Transmembrane</keyword>
<dbReference type="EMBL" id="CP006018">
    <property type="protein sequence ID" value="AIC92392.1"/>
    <property type="molecule type" value="Genomic_DNA"/>
</dbReference>
<feature type="transmembrane region" description="Helical" evidence="2">
    <location>
        <begin position="32"/>
        <end position="53"/>
    </location>
</feature>
<proteinExistence type="predicted"/>
<dbReference type="Pfam" id="PF08666">
    <property type="entry name" value="SAF"/>
    <property type="match status" value="1"/>
</dbReference>
<reference evidence="4 5" key="1">
    <citation type="journal article" date="2014" name="Appl. Environ. Microbiol.">
        <title>Genomic encyclopedia of type strains of the genus Bifidobacterium.</title>
        <authorList>
            <person name="Milani C."/>
            <person name="Lugli G.A."/>
            <person name="Duranti S."/>
            <person name="Turroni F."/>
            <person name="Bottacini F."/>
            <person name="Mangifesta M."/>
            <person name="Sanchez B."/>
            <person name="Viappiani A."/>
            <person name="Mancabelli L."/>
            <person name="Taminiau B."/>
            <person name="Delcenserie V."/>
            <person name="Barrangou R."/>
            <person name="Margolles A."/>
            <person name="van Sinderen D."/>
            <person name="Ventura M."/>
        </authorList>
    </citation>
    <scope>NUCLEOTIDE SEQUENCE [LARGE SCALE GENOMIC DNA]</scope>
    <source>
        <strain evidence="4 5">LMG 11587</strain>
    </source>
</reference>
<evidence type="ECO:0000256" key="2">
    <source>
        <dbReference type="SAM" id="Phobius"/>
    </source>
</evidence>
<evidence type="ECO:0000313" key="4">
    <source>
        <dbReference type="EMBL" id="AIC92392.1"/>
    </source>
</evidence>
<dbReference type="CDD" id="cd11614">
    <property type="entry name" value="SAF_CpaB_FlgA_like"/>
    <property type="match status" value="1"/>
</dbReference>
<feature type="domain" description="SAF" evidence="3">
    <location>
        <begin position="56"/>
        <end position="118"/>
    </location>
</feature>
<keyword evidence="2" id="KW-1133">Transmembrane helix</keyword>
<sequence length="280" mass="29726">MADFHLSRAHGPSGRTDNQLAVRRRLHTVRRLGASFCLGLAVFSLLQILMGLMGHREILVAVSDIARGDIITTSMVSTRTMTGSYDLPGSFSSPDQVLGQITRVSVTRDRPLLDVMVAGRYPEPPGTTSVSLHLSSSTDSLDPGDQVKLLAPHGCQPQEAVPSNLVVHPTSATGDSGSDGPCVLSQQALILNLPPKPKTSSTTGPDTSTPKQEARLVTMAMEPDDAVRVLSMDPDTPLVAVRLKNGDGIEGPGPTPSEDNKHHPEAMTPIMKTGIQTHVP</sequence>
<dbReference type="KEGG" id="bii:BINDI_1130"/>
<evidence type="ECO:0000256" key="1">
    <source>
        <dbReference type="SAM" id="MobiDB-lite"/>
    </source>
</evidence>
<name>A0A087VVJ2_9BIFI</name>
<feature type="region of interest" description="Disordered" evidence="1">
    <location>
        <begin position="246"/>
        <end position="266"/>
    </location>
</feature>
<dbReference type="SMART" id="SM00858">
    <property type="entry name" value="SAF"/>
    <property type="match status" value="1"/>
</dbReference>
<dbReference type="InterPro" id="IPR013974">
    <property type="entry name" value="SAF"/>
</dbReference>
<evidence type="ECO:0000313" key="5">
    <source>
        <dbReference type="Proteomes" id="UP000028569"/>
    </source>
</evidence>